<evidence type="ECO:0000313" key="2">
    <source>
        <dbReference type="Proteomes" id="UP001054945"/>
    </source>
</evidence>
<organism evidence="1 2">
    <name type="scientific">Caerostris extrusa</name>
    <name type="common">Bark spider</name>
    <name type="synonym">Caerostris bankana</name>
    <dbReference type="NCBI Taxonomy" id="172846"/>
    <lineage>
        <taxon>Eukaryota</taxon>
        <taxon>Metazoa</taxon>
        <taxon>Ecdysozoa</taxon>
        <taxon>Arthropoda</taxon>
        <taxon>Chelicerata</taxon>
        <taxon>Arachnida</taxon>
        <taxon>Araneae</taxon>
        <taxon>Araneomorphae</taxon>
        <taxon>Entelegynae</taxon>
        <taxon>Araneoidea</taxon>
        <taxon>Araneidae</taxon>
        <taxon>Caerostris</taxon>
    </lineage>
</organism>
<gene>
    <name evidence="1" type="ORF">CEXT_702671</name>
</gene>
<dbReference type="EMBL" id="BPLR01001591">
    <property type="protein sequence ID" value="GIZ03334.1"/>
    <property type="molecule type" value="Genomic_DNA"/>
</dbReference>
<protein>
    <submittedName>
        <fullName evidence="1">Uncharacterized protein</fullName>
    </submittedName>
</protein>
<comment type="caution">
    <text evidence="1">The sequence shown here is derived from an EMBL/GenBank/DDBJ whole genome shotgun (WGS) entry which is preliminary data.</text>
</comment>
<sequence>MIRERPVVVRDNIEPHHTVGISVKELLGSLVLTPLRMDLSVFHTTTSGFSAELLGGDVVVNMDAEEEVGNDSPKITRAYGGTQIFFKNNIVHNEMIPHQLNPIQTTVINVVDNLPGLTVAPVCVLCKINLFIIITTLLA</sequence>
<evidence type="ECO:0000313" key="1">
    <source>
        <dbReference type="EMBL" id="GIZ03334.1"/>
    </source>
</evidence>
<dbReference type="Proteomes" id="UP001054945">
    <property type="component" value="Unassembled WGS sequence"/>
</dbReference>
<dbReference type="AlphaFoldDB" id="A0AAV4Y8T9"/>
<keyword evidence="2" id="KW-1185">Reference proteome</keyword>
<name>A0AAV4Y8T9_CAEEX</name>
<proteinExistence type="predicted"/>
<accession>A0AAV4Y8T9</accession>
<reference evidence="1 2" key="1">
    <citation type="submission" date="2021-06" db="EMBL/GenBank/DDBJ databases">
        <title>Caerostris extrusa draft genome.</title>
        <authorList>
            <person name="Kono N."/>
            <person name="Arakawa K."/>
        </authorList>
    </citation>
    <scope>NUCLEOTIDE SEQUENCE [LARGE SCALE GENOMIC DNA]</scope>
</reference>